<name>A0AC61N940_9FIRM</name>
<reference evidence="1" key="1">
    <citation type="submission" date="2021-01" db="EMBL/GenBank/DDBJ databases">
        <title>Complete genome sequence of Clostridiales bacterium R-7.</title>
        <authorList>
            <person name="Mahoney-Kurpe S.C."/>
            <person name="Palevich N."/>
            <person name="Koike S."/>
            <person name="Moon C.D."/>
            <person name="Attwood G.T."/>
        </authorList>
    </citation>
    <scope>NUCLEOTIDE SEQUENCE</scope>
    <source>
        <strain evidence="1">R-7</strain>
    </source>
</reference>
<proteinExistence type="predicted"/>
<dbReference type="Proteomes" id="UP000682782">
    <property type="component" value="Chromosome"/>
</dbReference>
<accession>A0AC61N940</accession>
<gene>
    <name evidence="1" type="ORF">JYE49_05270</name>
</gene>
<sequence>MGSFANSLFRVMLGWLQGIISAVWSAFTSEKGGSLLTWVGKHWIPIAAVLCIIGLVSDLGVYIVRWKPYKVWKSFFFHNKEEEEEPVPERRPLMNEKPVRRRVPAAPAQPENVQSVPENAEPEHEEAYQPADFSRWEPEPPKEEKTYPAPRESVPVTVTPAGYHVPADSPYRRPRPAAAAVPEQEAEAVSAGKQETGKAQPVLYRRRRRINVSELFSDPEEDLRPFDAPQNVINSQQAYHEPVYPRGWKKSEDEKE</sequence>
<keyword evidence="2" id="KW-1185">Reference proteome</keyword>
<organism evidence="1 2">
    <name type="scientific">Aristaeella hokkaidonensis</name>
    <dbReference type="NCBI Taxonomy" id="3046382"/>
    <lineage>
        <taxon>Bacteria</taxon>
        <taxon>Bacillati</taxon>
        <taxon>Bacillota</taxon>
        <taxon>Clostridia</taxon>
        <taxon>Eubacteriales</taxon>
        <taxon>Aristaeellaceae</taxon>
        <taxon>Aristaeella</taxon>
    </lineage>
</organism>
<evidence type="ECO:0000313" key="2">
    <source>
        <dbReference type="Proteomes" id="UP000682782"/>
    </source>
</evidence>
<dbReference type="EMBL" id="CP068393">
    <property type="protein sequence ID" value="QUC68104.1"/>
    <property type="molecule type" value="Genomic_DNA"/>
</dbReference>
<protein>
    <submittedName>
        <fullName evidence="1">Uncharacterized protein</fullName>
    </submittedName>
</protein>
<evidence type="ECO:0000313" key="1">
    <source>
        <dbReference type="EMBL" id="QUC68104.1"/>
    </source>
</evidence>